<protein>
    <submittedName>
        <fullName evidence="7">NlpC/P60 family protein</fullName>
    </submittedName>
</protein>
<evidence type="ECO:0000256" key="5">
    <source>
        <dbReference type="SAM" id="MobiDB-lite"/>
    </source>
</evidence>
<sequence>MGSHRKPRPGILESPAARRGAVGAGAVALASASLLTQSAAYADDDDTPAIEEQRERANDARQRALDVRERVDALYREAGTATQHYNEAREASEAQQERADELMSQAAEATERVNEARRTLGTFAAAQYRTGGGGLSDTAALLLAPDPRSFFATDHTLDRLSEAQNQAVDDFTDRREEAEAQRDEATDALADLEERETELADQKETVQGKLAEARALMDQLTEDEAAELAELERLEHEEAERRAEQARREREEREEAERARQAQEAQDAAEAEAEEQPADPGTPPADGGSNASQAQAAIAFAEAQLGKPYVWGATGPNSFDCSGLTQAAWRAAGVEIPRVTWDQVNTGTQVSRDALQPGDLVFFYDDISHVGLYTGDGMMIHAPRPGEAVKYESIDVMPWHSAVRPG</sequence>
<dbReference type="EMBL" id="JAVREV010000006">
    <property type="protein sequence ID" value="MDT0443647.1"/>
    <property type="molecule type" value="Genomic_DNA"/>
</dbReference>
<dbReference type="SUPFAM" id="SSF54001">
    <property type="entry name" value="Cysteine proteinases"/>
    <property type="match status" value="1"/>
</dbReference>
<accession>A0ABU2S406</accession>
<keyword evidence="3" id="KW-0378">Hydrolase</keyword>
<dbReference type="PANTHER" id="PTHR47359">
    <property type="entry name" value="PEPTIDOGLYCAN DL-ENDOPEPTIDASE CWLO"/>
    <property type="match status" value="1"/>
</dbReference>
<evidence type="ECO:0000256" key="4">
    <source>
        <dbReference type="ARBA" id="ARBA00022807"/>
    </source>
</evidence>
<dbReference type="Pfam" id="PF00877">
    <property type="entry name" value="NLPC_P60"/>
    <property type="match status" value="1"/>
</dbReference>
<feature type="compositionally biased region" description="Basic and acidic residues" evidence="5">
    <location>
        <begin position="171"/>
        <end position="184"/>
    </location>
</feature>
<dbReference type="Gene3D" id="3.90.1720.10">
    <property type="entry name" value="endopeptidase domain like (from Nostoc punctiforme)"/>
    <property type="match status" value="1"/>
</dbReference>
<dbReference type="RefSeq" id="WP_311617957.1">
    <property type="nucleotide sequence ID" value="NZ_JAVREV010000006.1"/>
</dbReference>
<feature type="domain" description="NlpC/P60" evidence="6">
    <location>
        <begin position="291"/>
        <end position="406"/>
    </location>
</feature>
<dbReference type="InterPro" id="IPR038765">
    <property type="entry name" value="Papain-like_cys_pep_sf"/>
</dbReference>
<keyword evidence="4" id="KW-0788">Thiol protease</keyword>
<feature type="region of interest" description="Disordered" evidence="5">
    <location>
        <begin position="164"/>
        <end position="184"/>
    </location>
</feature>
<keyword evidence="2" id="KW-0645">Protease</keyword>
<dbReference type="InterPro" id="IPR000064">
    <property type="entry name" value="NLP_P60_dom"/>
</dbReference>
<feature type="region of interest" description="Disordered" evidence="5">
    <location>
        <begin position="232"/>
        <end position="294"/>
    </location>
</feature>
<reference evidence="8" key="1">
    <citation type="submission" date="2023-07" db="EMBL/GenBank/DDBJ databases">
        <title>30 novel species of actinomycetes from the DSMZ collection.</title>
        <authorList>
            <person name="Nouioui I."/>
        </authorList>
    </citation>
    <scope>NUCLEOTIDE SEQUENCE [LARGE SCALE GENOMIC DNA]</scope>
    <source>
        <strain evidence="8">DSM 41886</strain>
    </source>
</reference>
<keyword evidence="8" id="KW-1185">Reference proteome</keyword>
<evidence type="ECO:0000256" key="3">
    <source>
        <dbReference type="ARBA" id="ARBA00022801"/>
    </source>
</evidence>
<comment type="similarity">
    <text evidence="1">Belongs to the peptidase C40 family.</text>
</comment>
<dbReference type="PROSITE" id="PS51935">
    <property type="entry name" value="NLPC_P60"/>
    <property type="match status" value="1"/>
</dbReference>
<dbReference type="PANTHER" id="PTHR47359:SF3">
    <property type="entry name" value="NLP_P60 DOMAIN-CONTAINING PROTEIN-RELATED"/>
    <property type="match status" value="1"/>
</dbReference>
<dbReference type="Proteomes" id="UP001183615">
    <property type="component" value="Unassembled WGS sequence"/>
</dbReference>
<dbReference type="InterPro" id="IPR051794">
    <property type="entry name" value="PG_Endopeptidase_C40"/>
</dbReference>
<evidence type="ECO:0000313" key="8">
    <source>
        <dbReference type="Proteomes" id="UP001183615"/>
    </source>
</evidence>
<feature type="region of interest" description="Disordered" evidence="5">
    <location>
        <begin position="78"/>
        <end position="103"/>
    </location>
</feature>
<feature type="compositionally biased region" description="Acidic residues" evidence="5">
    <location>
        <begin position="267"/>
        <end position="277"/>
    </location>
</feature>
<feature type="compositionally biased region" description="Low complexity" evidence="5">
    <location>
        <begin position="284"/>
        <end position="294"/>
    </location>
</feature>
<feature type="compositionally biased region" description="Basic and acidic residues" evidence="5">
    <location>
        <begin position="232"/>
        <end position="261"/>
    </location>
</feature>
<comment type="caution">
    <text evidence="7">The sequence shown here is derived from an EMBL/GenBank/DDBJ whole genome shotgun (WGS) entry which is preliminary data.</text>
</comment>
<organism evidence="7 8">
    <name type="scientific">Streptomyces johnsoniae</name>
    <dbReference type="NCBI Taxonomy" id="3075532"/>
    <lineage>
        <taxon>Bacteria</taxon>
        <taxon>Bacillati</taxon>
        <taxon>Actinomycetota</taxon>
        <taxon>Actinomycetes</taxon>
        <taxon>Kitasatosporales</taxon>
        <taxon>Streptomycetaceae</taxon>
        <taxon>Streptomyces</taxon>
    </lineage>
</organism>
<proteinExistence type="inferred from homology"/>
<evidence type="ECO:0000313" key="7">
    <source>
        <dbReference type="EMBL" id="MDT0443647.1"/>
    </source>
</evidence>
<evidence type="ECO:0000259" key="6">
    <source>
        <dbReference type="PROSITE" id="PS51935"/>
    </source>
</evidence>
<gene>
    <name evidence="7" type="ORF">RM779_13750</name>
</gene>
<evidence type="ECO:0000256" key="1">
    <source>
        <dbReference type="ARBA" id="ARBA00007074"/>
    </source>
</evidence>
<feature type="compositionally biased region" description="Basic and acidic residues" evidence="5">
    <location>
        <begin position="86"/>
        <end position="101"/>
    </location>
</feature>
<evidence type="ECO:0000256" key="2">
    <source>
        <dbReference type="ARBA" id="ARBA00022670"/>
    </source>
</evidence>
<name>A0ABU2S406_9ACTN</name>